<gene>
    <name evidence="3" type="ORF">G7Y89_g11398</name>
</gene>
<feature type="domain" description="DUF7918" evidence="2">
    <location>
        <begin position="300"/>
        <end position="539"/>
    </location>
</feature>
<evidence type="ECO:0000313" key="4">
    <source>
        <dbReference type="Proteomes" id="UP000566819"/>
    </source>
</evidence>
<dbReference type="PANTHER" id="PTHR36223:SF1">
    <property type="entry name" value="TRANSCRIPTION ELONGATION FACTOR EAF N-TERMINAL DOMAIN-CONTAINING PROTEIN"/>
    <property type="match status" value="1"/>
</dbReference>
<organism evidence="3 4">
    <name type="scientific">Cudoniella acicularis</name>
    <dbReference type="NCBI Taxonomy" id="354080"/>
    <lineage>
        <taxon>Eukaryota</taxon>
        <taxon>Fungi</taxon>
        <taxon>Dikarya</taxon>
        <taxon>Ascomycota</taxon>
        <taxon>Pezizomycotina</taxon>
        <taxon>Leotiomycetes</taxon>
        <taxon>Helotiales</taxon>
        <taxon>Tricladiaceae</taxon>
        <taxon>Cudoniella</taxon>
    </lineage>
</organism>
<comment type="caution">
    <text evidence="3">The sequence shown here is derived from an EMBL/GenBank/DDBJ whole genome shotgun (WGS) entry which is preliminary data.</text>
</comment>
<dbReference type="InterPro" id="IPR057678">
    <property type="entry name" value="DUF7918"/>
</dbReference>
<feature type="domain" description="DUF7918" evidence="2">
    <location>
        <begin position="9"/>
        <end position="158"/>
    </location>
</feature>
<reference evidence="3 4" key="1">
    <citation type="submission" date="2020-03" db="EMBL/GenBank/DDBJ databases">
        <title>Draft Genome Sequence of Cudoniella acicularis.</title>
        <authorList>
            <person name="Buettner E."/>
            <person name="Kellner H."/>
        </authorList>
    </citation>
    <scope>NUCLEOTIDE SEQUENCE [LARGE SCALE GENOMIC DNA]</scope>
    <source>
        <strain evidence="3 4">DSM 108380</strain>
    </source>
</reference>
<evidence type="ECO:0000256" key="1">
    <source>
        <dbReference type="SAM" id="MobiDB-lite"/>
    </source>
</evidence>
<evidence type="ECO:0000259" key="2">
    <source>
        <dbReference type="Pfam" id="PF25534"/>
    </source>
</evidence>
<accession>A0A8H4VXW3</accession>
<feature type="region of interest" description="Disordered" evidence="1">
    <location>
        <begin position="542"/>
        <end position="567"/>
    </location>
</feature>
<protein>
    <recommendedName>
        <fullName evidence="2">DUF7918 domain-containing protein</fullName>
    </recommendedName>
</protein>
<dbReference type="Pfam" id="PF25534">
    <property type="entry name" value="DUF7918"/>
    <property type="match status" value="2"/>
</dbReference>
<feature type="region of interest" description="Disordered" evidence="1">
    <location>
        <begin position="588"/>
        <end position="626"/>
    </location>
</feature>
<feature type="compositionally biased region" description="Basic and acidic residues" evidence="1">
    <location>
        <begin position="542"/>
        <end position="553"/>
    </location>
</feature>
<evidence type="ECO:0000313" key="3">
    <source>
        <dbReference type="EMBL" id="KAF4626758.1"/>
    </source>
</evidence>
<proteinExistence type="predicted"/>
<dbReference type="AlphaFoldDB" id="A0A8H4VXW3"/>
<dbReference type="PANTHER" id="PTHR36223">
    <property type="entry name" value="BETA-LACTAMASE-TYPE TRANSPEPTIDASE FOLD DOMAIN CONTAINING PROTEIN"/>
    <property type="match status" value="1"/>
</dbReference>
<sequence>MAIHELIPGVEVAIIVDGVPLEEYVDDEVDRHSGQFGEQRAARTVSKYIEAVTGKEFSIRVKLDTAYKPDCPSLGFNYFVDGVLASRRLFRNMDKPRLGLQLVEGVRNTEPSGHTTLKPFKFSEINTYDNKFLTVAQQVEQIAKVGEIIVEFHQALKQLLVIACSPEPETHSVSDTEEPVDFDQLDDEQRREAENFVRQLKASQLREIRERKSTLSALRQPLFLSHLTTPQPSAIIDTTPAAGPGSGEVCKPQGIDLEIAELLSAKLKLQRGELDGEAELRGSSRSFLAVTMAVIKGLLGIEAKIIVNNKRVGEWLDIGVEEEGLDEATANLQPNTKTVCKFVETITDQEFSVFVNINRQYKRTSPSLGFDIFVDGVEIATKLFQQSALNADKSWSLYVHGVHQLDPKTSTEQVRPFKFCQIETLFDDGYLAKVSIDKKLLSKTGEVKIEIHRRSEAQLSESYLDFGNDNLETPSKVHEKTLKGQAKSHGASLGTSRPVLHKTSFWSSPLLDKADSPLGVFKFKYRSRKELEQLHIIPRRAEPEPKLVQKPKDNNQPISGEPIGSGILDGLTHEQRIKIEQYAAELRGTKIKREENDDENPVASKKPKLSKKSKEESKVTIDLTDD</sequence>
<keyword evidence="4" id="KW-1185">Reference proteome</keyword>
<name>A0A8H4VXW3_9HELO</name>
<dbReference type="Proteomes" id="UP000566819">
    <property type="component" value="Unassembled WGS sequence"/>
</dbReference>
<dbReference type="EMBL" id="JAAMPI010001089">
    <property type="protein sequence ID" value="KAF4626758.1"/>
    <property type="molecule type" value="Genomic_DNA"/>
</dbReference>
<dbReference type="OrthoDB" id="3364132at2759"/>